<dbReference type="EMBL" id="LXQA010979160">
    <property type="protein sequence ID" value="MCI79678.1"/>
    <property type="molecule type" value="Genomic_DNA"/>
</dbReference>
<evidence type="ECO:0000313" key="1">
    <source>
        <dbReference type="EMBL" id="MCI79678.1"/>
    </source>
</evidence>
<dbReference type="Proteomes" id="UP000265520">
    <property type="component" value="Unassembled WGS sequence"/>
</dbReference>
<protein>
    <submittedName>
        <fullName evidence="1">Uncharacterized protein</fullName>
    </submittedName>
</protein>
<comment type="caution">
    <text evidence="1">The sequence shown here is derived from an EMBL/GenBank/DDBJ whole genome shotgun (WGS) entry which is preliminary data.</text>
</comment>
<dbReference type="AlphaFoldDB" id="A0A392UUH3"/>
<name>A0A392UUH3_9FABA</name>
<proteinExistence type="predicted"/>
<feature type="non-terminal residue" evidence="1">
    <location>
        <position position="1"/>
    </location>
</feature>
<accession>A0A392UUH3</accession>
<reference evidence="1 2" key="1">
    <citation type="journal article" date="2018" name="Front. Plant Sci.">
        <title>Red Clover (Trifolium pratense) and Zigzag Clover (T. medium) - A Picture of Genomic Similarities and Differences.</title>
        <authorList>
            <person name="Dluhosova J."/>
            <person name="Istvanek J."/>
            <person name="Nedelnik J."/>
            <person name="Repkova J."/>
        </authorList>
    </citation>
    <scope>NUCLEOTIDE SEQUENCE [LARGE SCALE GENOMIC DNA]</scope>
    <source>
        <strain evidence="2">cv. 10/8</strain>
        <tissue evidence="1">Leaf</tissue>
    </source>
</reference>
<organism evidence="1 2">
    <name type="scientific">Trifolium medium</name>
    <dbReference type="NCBI Taxonomy" id="97028"/>
    <lineage>
        <taxon>Eukaryota</taxon>
        <taxon>Viridiplantae</taxon>
        <taxon>Streptophyta</taxon>
        <taxon>Embryophyta</taxon>
        <taxon>Tracheophyta</taxon>
        <taxon>Spermatophyta</taxon>
        <taxon>Magnoliopsida</taxon>
        <taxon>eudicotyledons</taxon>
        <taxon>Gunneridae</taxon>
        <taxon>Pentapetalae</taxon>
        <taxon>rosids</taxon>
        <taxon>fabids</taxon>
        <taxon>Fabales</taxon>
        <taxon>Fabaceae</taxon>
        <taxon>Papilionoideae</taxon>
        <taxon>50 kb inversion clade</taxon>
        <taxon>NPAAA clade</taxon>
        <taxon>Hologalegina</taxon>
        <taxon>IRL clade</taxon>
        <taxon>Trifolieae</taxon>
        <taxon>Trifolium</taxon>
    </lineage>
</organism>
<keyword evidence="2" id="KW-1185">Reference proteome</keyword>
<evidence type="ECO:0000313" key="2">
    <source>
        <dbReference type="Proteomes" id="UP000265520"/>
    </source>
</evidence>
<sequence length="54" mass="5699">AKVKSAESHMITVEEVTIAVDGSRIMELAIGVVRGVICRMIAQGKWTSVPSVGS</sequence>